<protein>
    <submittedName>
        <fullName evidence="3 4">Uncharacterized protein</fullName>
    </submittedName>
</protein>
<reference evidence="3" key="2">
    <citation type="submission" date="2020-01" db="EMBL/GenBank/DDBJ databases">
        <authorList>
            <person name="Korhonen P.K.K."/>
            <person name="Guangxu M.G."/>
            <person name="Wang T.W."/>
            <person name="Stroehlein A.J.S."/>
            <person name="Young N.D."/>
            <person name="Ang C.-S.A."/>
            <person name="Fernando D.W.F."/>
            <person name="Lu H.L."/>
            <person name="Taylor S.T."/>
            <person name="Ehtesham M.E.M."/>
            <person name="Najaraj S.H.N."/>
            <person name="Harsha G.H.G."/>
            <person name="Madugundu A.M."/>
            <person name="Renuse S.R."/>
            <person name="Holt D.H."/>
            <person name="Pandey A.P."/>
            <person name="Papenfuss A.P."/>
            <person name="Gasser R.B.G."/>
            <person name="Fischer K.F."/>
        </authorList>
    </citation>
    <scope>NUCLEOTIDE SEQUENCE</scope>
    <source>
        <strain evidence="3">SSS_KF_BRIS2020</strain>
    </source>
</reference>
<dbReference type="AlphaFoldDB" id="A0A834R8A7"/>
<keyword evidence="5" id="KW-1185">Reference proteome</keyword>
<accession>A0A834R8A7</accession>
<feature type="coiled-coil region" evidence="1">
    <location>
        <begin position="89"/>
        <end position="127"/>
    </location>
</feature>
<evidence type="ECO:0000313" key="5">
    <source>
        <dbReference type="Proteomes" id="UP000070412"/>
    </source>
</evidence>
<dbReference type="EMBL" id="WVUK01000057">
    <property type="protein sequence ID" value="KAF7492017.1"/>
    <property type="molecule type" value="Genomic_DNA"/>
</dbReference>
<reference evidence="5" key="1">
    <citation type="journal article" date="2020" name="PLoS Negl. Trop. Dis.">
        <title>High-quality nuclear genome for Sarcoptes scabiei-A critical resource for a neglected parasite.</title>
        <authorList>
            <person name="Korhonen P.K."/>
            <person name="Gasser R.B."/>
            <person name="Ma G."/>
            <person name="Wang T."/>
            <person name="Stroehlein A.J."/>
            <person name="Young N.D."/>
            <person name="Ang C.S."/>
            <person name="Fernando D.D."/>
            <person name="Lu H.C."/>
            <person name="Taylor S."/>
            <person name="Reynolds S.L."/>
            <person name="Mofiz E."/>
            <person name="Najaraj S.H."/>
            <person name="Gowda H."/>
            <person name="Madugundu A."/>
            <person name="Renuse S."/>
            <person name="Holt D."/>
            <person name="Pandey A."/>
            <person name="Papenfuss A.T."/>
            <person name="Fischer K."/>
        </authorList>
    </citation>
    <scope>NUCLEOTIDE SEQUENCE [LARGE SCALE GENOMIC DNA]</scope>
</reference>
<organism evidence="3">
    <name type="scientific">Sarcoptes scabiei</name>
    <name type="common">Itch mite</name>
    <name type="synonym">Acarus scabiei</name>
    <dbReference type="NCBI Taxonomy" id="52283"/>
    <lineage>
        <taxon>Eukaryota</taxon>
        <taxon>Metazoa</taxon>
        <taxon>Ecdysozoa</taxon>
        <taxon>Arthropoda</taxon>
        <taxon>Chelicerata</taxon>
        <taxon>Arachnida</taxon>
        <taxon>Acari</taxon>
        <taxon>Acariformes</taxon>
        <taxon>Sarcoptiformes</taxon>
        <taxon>Astigmata</taxon>
        <taxon>Psoroptidia</taxon>
        <taxon>Sarcoptoidea</taxon>
        <taxon>Sarcoptidae</taxon>
        <taxon>Sarcoptinae</taxon>
        <taxon>Sarcoptes</taxon>
    </lineage>
</organism>
<feature type="region of interest" description="Disordered" evidence="2">
    <location>
        <begin position="337"/>
        <end position="375"/>
    </location>
</feature>
<name>A0A834R8A7_SARSC</name>
<keyword evidence="1" id="KW-0175">Coiled coil</keyword>
<evidence type="ECO:0000313" key="4">
    <source>
        <dbReference type="EnsemblMetazoa" id="KAF7492017.1"/>
    </source>
</evidence>
<feature type="compositionally biased region" description="Basic residues" evidence="2">
    <location>
        <begin position="347"/>
        <end position="375"/>
    </location>
</feature>
<evidence type="ECO:0000256" key="2">
    <source>
        <dbReference type="SAM" id="MobiDB-lite"/>
    </source>
</evidence>
<gene>
    <name evidence="3" type="ORF">SSS_2164</name>
</gene>
<proteinExistence type="predicted"/>
<sequence length="375" mass="44695">MNDTNLLENHSQQVLNHLTRSLSDSDLYRFETTNSLPTMNSKSPSVISWPIVNDIEEWFNFNPPSYDHIFFDPIRSTQIDHCLNRSLLIEDLKRLIRQQQEQSSTKIKEMTVKNFELEKKLEDLIERNALSIKEINLIHEELEHIKSISREKRDKTSEENDHLKRFYSFSSSSSNKNDFNPDHSQPNRLIDDCHQSIQRIENRLEYHCRKNFDLEMKLQQWNDSLRSHQFSLKSFESRLDSFEQLLQSILIRIARIETNPIGSRSRRKFQKNSSGKTLMNWDRFDSFRKFDFRDDKTIEDPIPTAPIAYVQPNVHAEKQADKSSMSIAEDTPARLPATIPNETNSCRQHRHHHHHHHHHRIRLLPSHRRHHHHHH</sequence>
<evidence type="ECO:0000313" key="3">
    <source>
        <dbReference type="EMBL" id="KAF7492017.1"/>
    </source>
</evidence>
<dbReference type="Proteomes" id="UP000070412">
    <property type="component" value="Unassembled WGS sequence"/>
</dbReference>
<feature type="compositionally biased region" description="Polar residues" evidence="2">
    <location>
        <begin position="175"/>
        <end position="187"/>
    </location>
</feature>
<evidence type="ECO:0000256" key="1">
    <source>
        <dbReference type="SAM" id="Coils"/>
    </source>
</evidence>
<feature type="region of interest" description="Disordered" evidence="2">
    <location>
        <begin position="168"/>
        <end position="188"/>
    </location>
</feature>
<reference evidence="4" key="3">
    <citation type="submission" date="2022-06" db="UniProtKB">
        <authorList>
            <consortium name="EnsemblMetazoa"/>
        </authorList>
    </citation>
    <scope>IDENTIFICATION</scope>
</reference>
<dbReference type="EnsemblMetazoa" id="SSS_2164s_mrna">
    <property type="protein sequence ID" value="KAF7492017.1"/>
    <property type="gene ID" value="SSS_2164"/>
</dbReference>